<accession>A0A975EMN7</accession>
<protein>
    <submittedName>
        <fullName evidence="2">Uncharacterized protein</fullName>
    </submittedName>
</protein>
<evidence type="ECO:0000313" key="2">
    <source>
        <dbReference type="EMBL" id="QTN34834.1"/>
    </source>
</evidence>
<dbReference type="Proteomes" id="UP000665026">
    <property type="component" value="Chromosome"/>
</dbReference>
<gene>
    <name evidence="2" type="ORF">HZ995_09995</name>
</gene>
<feature type="region of interest" description="Disordered" evidence="1">
    <location>
        <begin position="164"/>
        <end position="187"/>
    </location>
</feature>
<sequence length="187" mass="20347">MSDGPHRSLPMRNHWKCLAERADKAAYSVAEVSQALPAALLQEFREAPLEQLMGALGVGEQPVLFAEQSPQELDALRAVSPGSAIGNALIDCAKEAIANGMSGENACLQAIESALDHCTRSAFRGIEEHYYRQAPDYRARFVRSRMDDARNRSDFRSLAKSILNSKGKSMQGGTISKQDGLDEGPVL</sequence>
<dbReference type="AlphaFoldDB" id="A0A975EMN7"/>
<feature type="compositionally biased region" description="Polar residues" evidence="1">
    <location>
        <begin position="164"/>
        <end position="177"/>
    </location>
</feature>
<evidence type="ECO:0000256" key="1">
    <source>
        <dbReference type="SAM" id="MobiDB-lite"/>
    </source>
</evidence>
<proteinExistence type="predicted"/>
<dbReference type="KEGG" id="cact:HZ995_09995"/>
<organism evidence="2 3">
    <name type="scientific">Cognatishimia activa</name>
    <dbReference type="NCBI Taxonomy" id="1715691"/>
    <lineage>
        <taxon>Bacteria</taxon>
        <taxon>Pseudomonadati</taxon>
        <taxon>Pseudomonadota</taxon>
        <taxon>Alphaproteobacteria</taxon>
        <taxon>Rhodobacterales</taxon>
        <taxon>Paracoccaceae</taxon>
        <taxon>Cognatishimia</taxon>
    </lineage>
</organism>
<dbReference type="RefSeq" id="WP_209355519.1">
    <property type="nucleotide sequence ID" value="NZ_CP060010.1"/>
</dbReference>
<name>A0A975EMN7_9RHOB</name>
<reference evidence="2" key="1">
    <citation type="submission" date="2020-07" db="EMBL/GenBank/DDBJ databases">
        <title>Genome sequences of bacteria associated with the marine, planktonic diatom Thalassiosira profunda strain ECT2AJA-044.</title>
        <authorList>
            <person name="Gargas C.B."/>
            <person name="Roberts W.R."/>
            <person name="Alverson A.J."/>
        </authorList>
    </citation>
    <scope>NUCLEOTIDE SEQUENCE</scope>
    <source>
        <strain evidence="2">ECT2AJA-044</strain>
    </source>
</reference>
<dbReference type="EMBL" id="CP060010">
    <property type="protein sequence ID" value="QTN34834.1"/>
    <property type="molecule type" value="Genomic_DNA"/>
</dbReference>
<evidence type="ECO:0000313" key="3">
    <source>
        <dbReference type="Proteomes" id="UP000665026"/>
    </source>
</evidence>